<dbReference type="Pfam" id="PF01584">
    <property type="entry name" value="CheW"/>
    <property type="match status" value="1"/>
</dbReference>
<dbReference type="SMART" id="SM00387">
    <property type="entry name" value="HATPase_c"/>
    <property type="match status" value="1"/>
</dbReference>
<dbReference type="SUPFAM" id="SSF47384">
    <property type="entry name" value="Homodimeric domain of signal transducing histidine kinase"/>
    <property type="match status" value="1"/>
</dbReference>
<dbReference type="CDD" id="cd00088">
    <property type="entry name" value="HPT"/>
    <property type="match status" value="1"/>
</dbReference>
<dbReference type="EC" id="2.7.13.3" evidence="2"/>
<dbReference type="InterPro" id="IPR002545">
    <property type="entry name" value="CheW-lke_dom"/>
</dbReference>
<dbReference type="GO" id="GO:0006935">
    <property type="term" value="P:chemotaxis"/>
    <property type="evidence" value="ECO:0007669"/>
    <property type="project" value="UniProtKB-KW"/>
</dbReference>
<evidence type="ECO:0000256" key="1">
    <source>
        <dbReference type="ARBA" id="ARBA00000085"/>
    </source>
</evidence>
<dbReference type="PANTHER" id="PTHR43395">
    <property type="entry name" value="SENSOR HISTIDINE KINASE CHEA"/>
    <property type="match status" value="1"/>
</dbReference>
<keyword evidence="18" id="KW-1185">Reference proteome</keyword>
<dbReference type="FunFam" id="3.30.565.10:FF:000016">
    <property type="entry name" value="Chemotaxis protein CheA, putative"/>
    <property type="match status" value="1"/>
</dbReference>
<dbReference type="InterPro" id="IPR037006">
    <property type="entry name" value="CheA-like_homodim_sf"/>
</dbReference>
<dbReference type="Gene3D" id="1.20.120.160">
    <property type="entry name" value="HPT domain"/>
    <property type="match status" value="1"/>
</dbReference>
<evidence type="ECO:0000256" key="3">
    <source>
        <dbReference type="ARBA" id="ARBA00021495"/>
    </source>
</evidence>
<dbReference type="SMART" id="SM00073">
    <property type="entry name" value="HPT"/>
    <property type="match status" value="1"/>
</dbReference>
<sequence length="662" mass="72596">MSLDMEQLRQVFVDECNENLDVIEQELLKLGERSPDSEEINTIFRAAHSIKGGGATFGFTQISEFTHLLETLLDEIRAGVRQYQGEFADLLLQSGDQIRLMVAPDFVTGSNDKTLSELKERFNHYLATKCNGDSPAELSSSEQEQTDSDWRVLFSPDDDILFSGNDPVRILTELHSLGEVDANCITENLPDFAQLDPEKLYLRWEMRCEPAIEREKISGCFDWVEDQCELVIERLKPDAVTESAEQTTVDDSAPKNVSSSAKTSGSIRVEINKVDALINLVGELVITQSMLNELGNNFSPDNIERLKSGLDQLLHNTKALQQSVLEIRMLPISNAFNRVPRLVRDIAKQLDKKVNLHISGEQTELDKTVMEQIVDPLIHLIRNAVDHGIETPDVRVNKGKDQAGNVFLDAYQQGENIIIEIRDDGAGLNADKLKISAVQKGIITEESAAHLSEQELYDLIFAPGFSTAAQVSDLSGRGVGMDVVKRNISQLGGQISLSSEPGNGTQIRINLPLTLAIVDGQLVRVGDQIFVIPLVAIIESTQIDPEMLTTVGGGTELYRLREENIPIIRLGTEFGIQTSPYKELGLLCVVEAADQKVGILVDELLAQQQVVIKSLESNYQSVPGISGATILGDGSVSLIIDVPGLSDNVLTTAAVKDSSVAA</sequence>
<dbReference type="Gene3D" id="1.10.287.560">
    <property type="entry name" value="Histidine kinase CheA-like, homodimeric domain"/>
    <property type="match status" value="1"/>
</dbReference>
<dbReference type="GO" id="GO:0005737">
    <property type="term" value="C:cytoplasm"/>
    <property type="evidence" value="ECO:0007669"/>
    <property type="project" value="InterPro"/>
</dbReference>
<dbReference type="PRINTS" id="PR00344">
    <property type="entry name" value="BCTRLSENSOR"/>
</dbReference>
<keyword evidence="4" id="KW-0145">Chemotaxis</keyword>
<evidence type="ECO:0000256" key="4">
    <source>
        <dbReference type="ARBA" id="ARBA00022500"/>
    </source>
</evidence>
<name>A0A4V5NWQ2_9GAMM</name>
<protein>
    <recommendedName>
        <fullName evidence="3">Chemotaxis protein CheA</fullName>
        <ecNumber evidence="2">2.7.13.3</ecNumber>
    </recommendedName>
</protein>
<dbReference type="PROSITE" id="PS50894">
    <property type="entry name" value="HPT"/>
    <property type="match status" value="1"/>
</dbReference>
<evidence type="ECO:0000256" key="5">
    <source>
        <dbReference type="ARBA" id="ARBA00022553"/>
    </source>
</evidence>
<dbReference type="InterPro" id="IPR036641">
    <property type="entry name" value="HPT_dom_sf"/>
</dbReference>
<dbReference type="InterPro" id="IPR004358">
    <property type="entry name" value="Sig_transdc_His_kin-like_C"/>
</dbReference>
<dbReference type="PROSITE" id="PS50851">
    <property type="entry name" value="CHEW"/>
    <property type="match status" value="1"/>
</dbReference>
<dbReference type="SUPFAM" id="SSF50341">
    <property type="entry name" value="CheW-like"/>
    <property type="match status" value="1"/>
</dbReference>
<evidence type="ECO:0000256" key="8">
    <source>
        <dbReference type="ARBA" id="ARBA00022777"/>
    </source>
</evidence>
<keyword evidence="10" id="KW-0902">Two-component regulatory system</keyword>
<dbReference type="InterPro" id="IPR005467">
    <property type="entry name" value="His_kinase_dom"/>
</dbReference>
<keyword evidence="8" id="KW-0418">Kinase</keyword>
<dbReference type="Pfam" id="PF01627">
    <property type="entry name" value="Hpt"/>
    <property type="match status" value="1"/>
</dbReference>
<evidence type="ECO:0000256" key="6">
    <source>
        <dbReference type="ARBA" id="ARBA00022679"/>
    </source>
</evidence>
<dbReference type="SMART" id="SM00260">
    <property type="entry name" value="CheW"/>
    <property type="match status" value="1"/>
</dbReference>
<evidence type="ECO:0000313" key="18">
    <source>
        <dbReference type="Proteomes" id="UP000305675"/>
    </source>
</evidence>
<dbReference type="AlphaFoldDB" id="A0A4V5NWQ2"/>
<keyword evidence="9" id="KW-0067">ATP-binding</keyword>
<dbReference type="PANTHER" id="PTHR43395:SF10">
    <property type="entry name" value="CHEMOTAXIS PROTEIN CHEA"/>
    <property type="match status" value="1"/>
</dbReference>
<gene>
    <name evidence="17" type="ORF">FCL42_04095</name>
</gene>
<evidence type="ECO:0000256" key="12">
    <source>
        <dbReference type="PROSITE-ProRule" id="PRU00110"/>
    </source>
</evidence>
<comment type="caution">
    <text evidence="17">The sequence shown here is derived from an EMBL/GenBank/DDBJ whole genome shotgun (WGS) entry which is preliminary data.</text>
</comment>
<evidence type="ECO:0000256" key="10">
    <source>
        <dbReference type="ARBA" id="ARBA00023012"/>
    </source>
</evidence>
<feature type="compositionally biased region" description="Polar residues" evidence="13">
    <location>
        <begin position="243"/>
        <end position="260"/>
    </location>
</feature>
<dbReference type="PROSITE" id="PS50109">
    <property type="entry name" value="HIS_KIN"/>
    <property type="match status" value="1"/>
</dbReference>
<evidence type="ECO:0000259" key="15">
    <source>
        <dbReference type="PROSITE" id="PS50851"/>
    </source>
</evidence>
<dbReference type="InterPro" id="IPR036097">
    <property type="entry name" value="HisK_dim/P_sf"/>
</dbReference>
<dbReference type="Proteomes" id="UP000305675">
    <property type="component" value="Unassembled WGS sequence"/>
</dbReference>
<reference evidence="17 18" key="1">
    <citation type="submission" date="2019-04" db="EMBL/GenBank/DDBJ databases">
        <authorList>
            <person name="Hwang J.C."/>
        </authorList>
    </citation>
    <scope>NUCLEOTIDE SEQUENCE [LARGE SCALE GENOMIC DNA]</scope>
    <source>
        <strain evidence="17 18">IMCC35002</strain>
    </source>
</reference>
<feature type="modified residue" description="Phosphohistidine" evidence="12">
    <location>
        <position position="48"/>
    </location>
</feature>
<dbReference type="InterPro" id="IPR036890">
    <property type="entry name" value="HATPase_C_sf"/>
</dbReference>
<evidence type="ECO:0000259" key="14">
    <source>
        <dbReference type="PROSITE" id="PS50109"/>
    </source>
</evidence>
<dbReference type="SUPFAM" id="SSF55874">
    <property type="entry name" value="ATPase domain of HSP90 chaperone/DNA topoisomerase II/histidine kinase"/>
    <property type="match status" value="1"/>
</dbReference>
<proteinExistence type="predicted"/>
<comment type="function">
    <text evidence="11">Involved in the transmission of sensory signals from the chemoreceptors to the flagellar motors. CheA is autophosphorylated; it can transfer its phosphate group to either CheB or CheY.</text>
</comment>
<dbReference type="SUPFAM" id="SSF47226">
    <property type="entry name" value="Histidine-containing phosphotransfer domain, HPT domain"/>
    <property type="match status" value="1"/>
</dbReference>
<dbReference type="CDD" id="cd00731">
    <property type="entry name" value="CheA_reg"/>
    <property type="match status" value="1"/>
</dbReference>
<dbReference type="InterPro" id="IPR004105">
    <property type="entry name" value="CheA-like_dim"/>
</dbReference>
<evidence type="ECO:0000256" key="13">
    <source>
        <dbReference type="SAM" id="MobiDB-lite"/>
    </source>
</evidence>
<dbReference type="CDD" id="cd16916">
    <property type="entry name" value="HATPase_CheA-like"/>
    <property type="match status" value="1"/>
</dbReference>
<evidence type="ECO:0000256" key="11">
    <source>
        <dbReference type="ARBA" id="ARBA00035100"/>
    </source>
</evidence>
<evidence type="ECO:0000256" key="2">
    <source>
        <dbReference type="ARBA" id="ARBA00012438"/>
    </source>
</evidence>
<evidence type="ECO:0000313" key="17">
    <source>
        <dbReference type="EMBL" id="TKB57462.1"/>
    </source>
</evidence>
<dbReference type="InterPro" id="IPR036061">
    <property type="entry name" value="CheW-like_dom_sf"/>
</dbReference>
<feature type="region of interest" description="Disordered" evidence="13">
    <location>
        <begin position="241"/>
        <end position="260"/>
    </location>
</feature>
<dbReference type="EMBL" id="SWCJ01000002">
    <property type="protein sequence ID" value="TKB57462.1"/>
    <property type="molecule type" value="Genomic_DNA"/>
</dbReference>
<organism evidence="17 18">
    <name type="scientific">Ferrimonas aestuarii</name>
    <dbReference type="NCBI Taxonomy" id="2569539"/>
    <lineage>
        <taxon>Bacteria</taxon>
        <taxon>Pseudomonadati</taxon>
        <taxon>Pseudomonadota</taxon>
        <taxon>Gammaproteobacteria</taxon>
        <taxon>Alteromonadales</taxon>
        <taxon>Ferrimonadaceae</taxon>
        <taxon>Ferrimonas</taxon>
    </lineage>
</organism>
<keyword evidence="5 12" id="KW-0597">Phosphoprotein</keyword>
<dbReference type="Gene3D" id="3.30.565.10">
    <property type="entry name" value="Histidine kinase-like ATPase, C-terminal domain"/>
    <property type="match status" value="1"/>
</dbReference>
<dbReference type="RefSeq" id="WP_136862107.1">
    <property type="nucleotide sequence ID" value="NZ_SWCJ01000002.1"/>
</dbReference>
<feature type="domain" description="Histidine kinase" evidence="14">
    <location>
        <begin position="262"/>
        <end position="515"/>
    </location>
</feature>
<dbReference type="InterPro" id="IPR008207">
    <property type="entry name" value="Sig_transdc_His_kin_Hpt_dom"/>
</dbReference>
<dbReference type="Gene3D" id="2.30.30.40">
    <property type="entry name" value="SH3 Domains"/>
    <property type="match status" value="1"/>
</dbReference>
<keyword evidence="6" id="KW-0808">Transferase</keyword>
<feature type="domain" description="HPt" evidence="16">
    <location>
        <begin position="1"/>
        <end position="105"/>
    </location>
</feature>
<dbReference type="InterPro" id="IPR003594">
    <property type="entry name" value="HATPase_dom"/>
</dbReference>
<evidence type="ECO:0000256" key="7">
    <source>
        <dbReference type="ARBA" id="ARBA00022741"/>
    </source>
</evidence>
<dbReference type="FunFam" id="2.30.30.40:FF:000048">
    <property type="entry name" value="Chemotaxis protein CheA, putative"/>
    <property type="match status" value="1"/>
</dbReference>
<feature type="domain" description="CheW-like" evidence="15">
    <location>
        <begin position="517"/>
        <end position="651"/>
    </location>
</feature>
<dbReference type="InterPro" id="IPR051315">
    <property type="entry name" value="Bact_Chemotaxis_CheA"/>
</dbReference>
<dbReference type="SMART" id="SM01231">
    <property type="entry name" value="H-kinase_dim"/>
    <property type="match status" value="1"/>
</dbReference>
<dbReference type="Pfam" id="PF02518">
    <property type="entry name" value="HATPase_c"/>
    <property type="match status" value="1"/>
</dbReference>
<keyword evidence="7" id="KW-0547">Nucleotide-binding</keyword>
<dbReference type="GO" id="GO:0000155">
    <property type="term" value="F:phosphorelay sensor kinase activity"/>
    <property type="evidence" value="ECO:0007669"/>
    <property type="project" value="InterPro"/>
</dbReference>
<evidence type="ECO:0000259" key="16">
    <source>
        <dbReference type="PROSITE" id="PS50894"/>
    </source>
</evidence>
<dbReference type="OrthoDB" id="9803176at2"/>
<comment type="catalytic activity">
    <reaction evidence="1">
        <text>ATP + protein L-histidine = ADP + protein N-phospho-L-histidine.</text>
        <dbReference type="EC" id="2.7.13.3"/>
    </reaction>
</comment>
<accession>A0A4V5NWQ2</accession>
<evidence type="ECO:0000256" key="9">
    <source>
        <dbReference type="ARBA" id="ARBA00022840"/>
    </source>
</evidence>
<dbReference type="GO" id="GO:0005524">
    <property type="term" value="F:ATP binding"/>
    <property type="evidence" value="ECO:0007669"/>
    <property type="project" value="UniProtKB-KW"/>
</dbReference>
<dbReference type="Pfam" id="PF02895">
    <property type="entry name" value="H-kinase_dim"/>
    <property type="match status" value="1"/>
</dbReference>